<proteinExistence type="inferred from homology"/>
<comment type="cofactor">
    <cofactor evidence="8">
        <name>Mg(2+)</name>
        <dbReference type="ChEBI" id="CHEBI:18420"/>
    </cofactor>
</comment>
<dbReference type="InParanoid" id="A0A2P5FJW7"/>
<dbReference type="SUPFAM" id="SSF89562">
    <property type="entry name" value="RraA-like"/>
    <property type="match status" value="1"/>
</dbReference>
<dbReference type="GO" id="GO:0046872">
    <property type="term" value="F:metal ion binding"/>
    <property type="evidence" value="ECO:0007669"/>
    <property type="project" value="UniProtKB-KW"/>
</dbReference>
<keyword evidence="4 8" id="KW-0479">Metal-binding</keyword>
<comment type="similarity">
    <text evidence="2 9">Belongs to the class II aldolase/RraA-like family.</text>
</comment>
<dbReference type="GO" id="GO:0047443">
    <property type="term" value="F:4-hydroxy-4-methyl-2-oxoglutarate aldolase activity"/>
    <property type="evidence" value="ECO:0007669"/>
    <property type="project" value="UniProtKB-EC"/>
</dbReference>
<evidence type="ECO:0000256" key="8">
    <source>
        <dbReference type="PIRSR" id="PIRSR605493-1"/>
    </source>
</evidence>
<dbReference type="PANTHER" id="PTHR33254">
    <property type="entry name" value="4-HYDROXY-4-METHYL-2-OXOGLUTARATE ALDOLASE 3-RELATED"/>
    <property type="match status" value="1"/>
</dbReference>
<dbReference type="PANTHER" id="PTHR33254:SF4">
    <property type="entry name" value="4-HYDROXY-4-METHYL-2-OXOGLUTARATE ALDOLASE 3-RELATED"/>
    <property type="match status" value="1"/>
</dbReference>
<dbReference type="EC" id="4.1.1.112" evidence="9"/>
<dbReference type="NCBIfam" id="NF006875">
    <property type="entry name" value="PRK09372.1"/>
    <property type="match status" value="1"/>
</dbReference>
<feature type="binding site" evidence="8">
    <location>
        <begin position="121"/>
        <end position="124"/>
    </location>
    <ligand>
        <name>substrate</name>
    </ligand>
</feature>
<comment type="catalytic activity">
    <reaction evidence="1 9">
        <text>4-hydroxy-4-methyl-2-oxoglutarate = 2 pyruvate</text>
        <dbReference type="Rhea" id="RHEA:22748"/>
        <dbReference type="ChEBI" id="CHEBI:15361"/>
        <dbReference type="ChEBI" id="CHEBI:58276"/>
        <dbReference type="EC" id="4.1.3.17"/>
    </reaction>
</comment>
<comment type="catalytic activity">
    <reaction evidence="7 9">
        <text>oxaloacetate + H(+) = pyruvate + CO2</text>
        <dbReference type="Rhea" id="RHEA:15641"/>
        <dbReference type="ChEBI" id="CHEBI:15361"/>
        <dbReference type="ChEBI" id="CHEBI:15378"/>
        <dbReference type="ChEBI" id="CHEBI:16452"/>
        <dbReference type="ChEBI" id="CHEBI:16526"/>
        <dbReference type="EC" id="4.1.1.112"/>
    </reaction>
</comment>
<dbReference type="NCBIfam" id="TIGR01935">
    <property type="entry name" value="NOT-MenG"/>
    <property type="match status" value="1"/>
</dbReference>
<comment type="subunit">
    <text evidence="3 9">Homotrimer.</text>
</comment>
<dbReference type="Proteomes" id="UP000237000">
    <property type="component" value="Unassembled WGS sequence"/>
</dbReference>
<evidence type="ECO:0000313" key="11">
    <source>
        <dbReference type="Proteomes" id="UP000237000"/>
    </source>
</evidence>
<organism evidence="10 11">
    <name type="scientific">Trema orientale</name>
    <name type="common">Charcoal tree</name>
    <name type="synonym">Celtis orientalis</name>
    <dbReference type="NCBI Taxonomy" id="63057"/>
    <lineage>
        <taxon>Eukaryota</taxon>
        <taxon>Viridiplantae</taxon>
        <taxon>Streptophyta</taxon>
        <taxon>Embryophyta</taxon>
        <taxon>Tracheophyta</taxon>
        <taxon>Spermatophyta</taxon>
        <taxon>Magnoliopsida</taxon>
        <taxon>eudicotyledons</taxon>
        <taxon>Gunneridae</taxon>
        <taxon>Pentapetalae</taxon>
        <taxon>rosids</taxon>
        <taxon>fabids</taxon>
        <taxon>Rosales</taxon>
        <taxon>Cannabaceae</taxon>
        <taxon>Trema</taxon>
    </lineage>
</organism>
<dbReference type="Gene3D" id="3.50.30.40">
    <property type="entry name" value="Ribonuclease E inhibitor RraA/RraA-like"/>
    <property type="match status" value="1"/>
</dbReference>
<name>A0A2P5FJW7_TREOI</name>
<comment type="cofactor">
    <cofactor evidence="9">
        <name>a divalent metal cation</name>
        <dbReference type="ChEBI" id="CHEBI:60240"/>
    </cofactor>
</comment>
<accession>A0A2P5FJW7</accession>
<comment type="function">
    <text evidence="6 9">Catalyzes the aldol cleavage of 4-hydroxy-4-methyl-2-oxoglutarate (HMG) into 2 molecules of pyruvate. Also contains a secondary oxaloacetate (OAA) decarboxylase activity due to the common pyruvate enolate transition state formed following C-C bond cleavage in the retro-aldol and decarboxylation reactions.</text>
</comment>
<dbReference type="InterPro" id="IPR005493">
    <property type="entry name" value="RraA/RraA-like"/>
</dbReference>
<dbReference type="AlphaFoldDB" id="A0A2P5FJW7"/>
<dbReference type="GO" id="GO:0008948">
    <property type="term" value="F:oxaloacetate decarboxylase activity"/>
    <property type="evidence" value="ECO:0007669"/>
    <property type="project" value="UniProtKB-EC"/>
</dbReference>
<keyword evidence="5 9" id="KW-0456">Lyase</keyword>
<protein>
    <recommendedName>
        <fullName evidence="9">4-hydroxy-4-methyl-2-oxoglutarate aldolase</fullName>
        <shortName evidence="9">HMG aldolase</shortName>
        <ecNumber evidence="9">4.1.1.112</ecNumber>
        <ecNumber evidence="9">4.1.3.17</ecNumber>
    </recommendedName>
    <alternativeName>
        <fullName evidence="9">Oxaloacetate decarboxylase</fullName>
    </alternativeName>
</protein>
<dbReference type="OrthoDB" id="1476984at2759"/>
<dbReference type="EMBL" id="JXTC01000027">
    <property type="protein sequence ID" value="PON98090.1"/>
    <property type="molecule type" value="Genomic_DNA"/>
</dbReference>
<evidence type="ECO:0000256" key="4">
    <source>
        <dbReference type="ARBA" id="ARBA00022723"/>
    </source>
</evidence>
<dbReference type="InterPro" id="IPR036704">
    <property type="entry name" value="RraA/RraA-like_sf"/>
</dbReference>
<reference evidence="11" key="1">
    <citation type="submission" date="2016-06" db="EMBL/GenBank/DDBJ databases">
        <title>Parallel loss of symbiosis genes in relatives of nitrogen-fixing non-legume Parasponia.</title>
        <authorList>
            <person name="Van Velzen R."/>
            <person name="Holmer R."/>
            <person name="Bu F."/>
            <person name="Rutten L."/>
            <person name="Van Zeijl A."/>
            <person name="Liu W."/>
            <person name="Santuari L."/>
            <person name="Cao Q."/>
            <person name="Sharma T."/>
            <person name="Shen D."/>
            <person name="Roswanjaya Y."/>
            <person name="Wardhani T."/>
            <person name="Kalhor M.S."/>
            <person name="Jansen J."/>
            <person name="Van den Hoogen J."/>
            <person name="Gungor B."/>
            <person name="Hartog M."/>
            <person name="Hontelez J."/>
            <person name="Verver J."/>
            <person name="Yang W.-C."/>
            <person name="Schijlen E."/>
            <person name="Repin R."/>
            <person name="Schilthuizen M."/>
            <person name="Schranz E."/>
            <person name="Heidstra R."/>
            <person name="Miyata K."/>
            <person name="Fedorova E."/>
            <person name="Kohlen W."/>
            <person name="Bisseling T."/>
            <person name="Smit S."/>
            <person name="Geurts R."/>
        </authorList>
    </citation>
    <scope>NUCLEOTIDE SEQUENCE [LARGE SCALE GENOMIC DNA]</scope>
    <source>
        <strain evidence="11">cv. RG33-2</strain>
    </source>
</reference>
<comment type="caution">
    <text evidence="10">The sequence shown here is derived from an EMBL/GenBank/DDBJ whole genome shotgun (WGS) entry which is preliminary data.</text>
</comment>
<dbReference type="InterPro" id="IPR010203">
    <property type="entry name" value="RraA"/>
</dbReference>
<evidence type="ECO:0000256" key="1">
    <source>
        <dbReference type="ARBA" id="ARBA00001342"/>
    </source>
</evidence>
<gene>
    <name evidence="10" type="ORF">TorRG33x02_061640</name>
</gene>
<evidence type="ECO:0000256" key="7">
    <source>
        <dbReference type="ARBA" id="ARBA00047973"/>
    </source>
</evidence>
<evidence type="ECO:0000256" key="9">
    <source>
        <dbReference type="RuleBase" id="RU004338"/>
    </source>
</evidence>
<keyword evidence="8" id="KW-0460">Magnesium</keyword>
<sequence>MFLKFRLCCVDSIFKAFFLSYIDNLKIPTHCLAEDQCYNTASFKTADICEKYPALLTTRELRILPPLFGIYGRCRAFSGPVVTVKVIDDNVLVREILATKGEGRVLLIDAGGDSSRCAIIGGKLTVQAKELGWAGIVVNGCIRDVDDINDTDFGVRALASNPVKPGKKRVGQSHVALNISGMVVLEGEWLYADSDGILISKYELSV</sequence>
<dbReference type="GO" id="GO:0008428">
    <property type="term" value="F:ribonuclease inhibitor activity"/>
    <property type="evidence" value="ECO:0007669"/>
    <property type="project" value="InterPro"/>
</dbReference>
<feature type="binding site" evidence="8">
    <location>
        <position position="144"/>
    </location>
    <ligand>
        <name>Mg(2+)</name>
        <dbReference type="ChEBI" id="CHEBI:18420"/>
    </ligand>
</feature>
<dbReference type="Pfam" id="PF03737">
    <property type="entry name" value="RraA-like"/>
    <property type="match status" value="1"/>
</dbReference>
<evidence type="ECO:0000313" key="10">
    <source>
        <dbReference type="EMBL" id="PON98090.1"/>
    </source>
</evidence>
<evidence type="ECO:0000256" key="5">
    <source>
        <dbReference type="ARBA" id="ARBA00023239"/>
    </source>
</evidence>
<evidence type="ECO:0000256" key="3">
    <source>
        <dbReference type="ARBA" id="ARBA00011233"/>
    </source>
</evidence>
<evidence type="ECO:0000256" key="6">
    <source>
        <dbReference type="ARBA" id="ARBA00025046"/>
    </source>
</evidence>
<feature type="binding site" evidence="8">
    <location>
        <position position="143"/>
    </location>
    <ligand>
        <name>substrate</name>
    </ligand>
</feature>
<dbReference type="CDD" id="cd16841">
    <property type="entry name" value="RraA_family"/>
    <property type="match status" value="1"/>
</dbReference>
<dbReference type="GO" id="GO:0051252">
    <property type="term" value="P:regulation of RNA metabolic process"/>
    <property type="evidence" value="ECO:0007669"/>
    <property type="project" value="InterPro"/>
</dbReference>
<dbReference type="EC" id="4.1.3.17" evidence="9"/>
<keyword evidence="11" id="KW-1185">Reference proteome</keyword>
<evidence type="ECO:0000256" key="2">
    <source>
        <dbReference type="ARBA" id="ARBA00008621"/>
    </source>
</evidence>